<dbReference type="InterPro" id="IPR011032">
    <property type="entry name" value="GroES-like_sf"/>
</dbReference>
<dbReference type="STRING" id="371042.NG99_25415"/>
<dbReference type="Proteomes" id="UP000030351">
    <property type="component" value="Unassembled WGS sequence"/>
</dbReference>
<dbReference type="RefSeq" id="WP_034899249.1">
    <property type="nucleotide sequence ID" value="NZ_JRUQ01000093.1"/>
</dbReference>
<accession>A0A0A3YIC6</accession>
<dbReference type="EMBL" id="JRUQ01000093">
    <property type="protein sequence ID" value="KGT86487.1"/>
    <property type="molecule type" value="Genomic_DNA"/>
</dbReference>
<evidence type="ECO:0000256" key="1">
    <source>
        <dbReference type="ARBA" id="ARBA00022857"/>
    </source>
</evidence>
<dbReference type="InterPro" id="IPR051603">
    <property type="entry name" value="Zinc-ADH_QOR/CCCR"/>
</dbReference>
<comment type="caution">
    <text evidence="3">The sequence shown here is derived from an EMBL/GenBank/DDBJ whole genome shotgun (WGS) entry which is preliminary data.</text>
</comment>
<dbReference type="InterPro" id="IPR013154">
    <property type="entry name" value="ADH-like_N"/>
</dbReference>
<dbReference type="eggNOG" id="COG0604">
    <property type="taxonomic scope" value="Bacteria"/>
</dbReference>
<dbReference type="SUPFAM" id="SSF50129">
    <property type="entry name" value="GroES-like"/>
    <property type="match status" value="1"/>
</dbReference>
<evidence type="ECO:0000313" key="4">
    <source>
        <dbReference type="Proteomes" id="UP000030351"/>
    </source>
</evidence>
<dbReference type="CDD" id="cd05289">
    <property type="entry name" value="MDR_like_2"/>
    <property type="match status" value="1"/>
</dbReference>
<dbReference type="Gene3D" id="3.40.50.720">
    <property type="entry name" value="NAD(P)-binding Rossmann-like Domain"/>
    <property type="match status" value="1"/>
</dbReference>
<dbReference type="GO" id="GO:0016491">
    <property type="term" value="F:oxidoreductase activity"/>
    <property type="evidence" value="ECO:0007669"/>
    <property type="project" value="InterPro"/>
</dbReference>
<keyword evidence="4" id="KW-1185">Reference proteome</keyword>
<protein>
    <submittedName>
        <fullName evidence="3">Alcohol dehydrogenase</fullName>
    </submittedName>
</protein>
<evidence type="ECO:0000259" key="2">
    <source>
        <dbReference type="SMART" id="SM00829"/>
    </source>
</evidence>
<name>A0A0A3YIC6_9GAMM</name>
<gene>
    <name evidence="3" type="ORF">NG99_25415</name>
</gene>
<dbReference type="Pfam" id="PF13602">
    <property type="entry name" value="ADH_zinc_N_2"/>
    <property type="match status" value="1"/>
</dbReference>
<dbReference type="SUPFAM" id="SSF51735">
    <property type="entry name" value="NAD(P)-binding Rossmann-fold domains"/>
    <property type="match status" value="1"/>
</dbReference>
<dbReference type="PANTHER" id="PTHR44154">
    <property type="entry name" value="QUINONE OXIDOREDUCTASE"/>
    <property type="match status" value="1"/>
</dbReference>
<evidence type="ECO:0000313" key="3">
    <source>
        <dbReference type="EMBL" id="KGT86487.1"/>
    </source>
</evidence>
<dbReference type="Pfam" id="PF08240">
    <property type="entry name" value="ADH_N"/>
    <property type="match status" value="1"/>
</dbReference>
<sequence>MNDVDTMRTLRFHTYGSPSQVLQLDQAPIPFPGSGKVRVRVEACALNPADWALCQGLFPGSLPRGVGLDVAGTITAIGEEATGVSVGDRVFGAADYSGYASAGASDQAVLHHWASIPPGLGMIEAAALPMAIETASRYLAVLDLKPGQTLLVNGAGTMIGFAAVQIALLQGLRVIATAGARFSDQLRARGVFVTSYGAGLVDRLRALLPEPPDHVLDVAPVNMVPDAPSALPDLVTIAGGDPKRVLTVTDHAGAAATGARTGIENIKSVADVDMHWDKLDEYAHHAAAGRFSIPIARAFALEDWREALDISLSGHAGGKLILLIAPELLNESR</sequence>
<keyword evidence="1" id="KW-0521">NADP</keyword>
<proteinExistence type="predicted"/>
<dbReference type="PANTHER" id="PTHR44154:SF1">
    <property type="entry name" value="QUINONE OXIDOREDUCTASE"/>
    <property type="match status" value="1"/>
</dbReference>
<dbReference type="AlphaFoldDB" id="A0A0A3YIC6"/>
<dbReference type="Gene3D" id="3.90.180.10">
    <property type="entry name" value="Medium-chain alcohol dehydrogenases, catalytic domain"/>
    <property type="match status" value="1"/>
</dbReference>
<reference evidence="3 4" key="1">
    <citation type="submission" date="2014-10" db="EMBL/GenBank/DDBJ databases">
        <title>Genome sequence of Erwinia typographi M043b.</title>
        <authorList>
            <person name="Chan K.-G."/>
            <person name="Tan W.-S."/>
        </authorList>
    </citation>
    <scope>NUCLEOTIDE SEQUENCE [LARGE SCALE GENOMIC DNA]</scope>
    <source>
        <strain evidence="3 4">M043b</strain>
    </source>
</reference>
<feature type="domain" description="Enoyl reductase (ER)" evidence="2">
    <location>
        <begin position="17"/>
        <end position="322"/>
    </location>
</feature>
<dbReference type="InterPro" id="IPR036291">
    <property type="entry name" value="NAD(P)-bd_dom_sf"/>
</dbReference>
<organism evidence="3 4">
    <name type="scientific">Erwinia typographi</name>
    <dbReference type="NCBI Taxonomy" id="371042"/>
    <lineage>
        <taxon>Bacteria</taxon>
        <taxon>Pseudomonadati</taxon>
        <taxon>Pseudomonadota</taxon>
        <taxon>Gammaproteobacteria</taxon>
        <taxon>Enterobacterales</taxon>
        <taxon>Erwiniaceae</taxon>
        <taxon>Erwinia</taxon>
    </lineage>
</organism>
<dbReference type="InterPro" id="IPR020843">
    <property type="entry name" value="ER"/>
</dbReference>
<dbReference type="SMART" id="SM00829">
    <property type="entry name" value="PKS_ER"/>
    <property type="match status" value="1"/>
</dbReference>